<name>A0A1Q3EQK0_LENED</name>
<keyword evidence="1" id="KW-0812">Transmembrane</keyword>
<comment type="caution">
    <text evidence="2">The sequence shown here is derived from an EMBL/GenBank/DDBJ whole genome shotgun (WGS) entry which is preliminary data.</text>
</comment>
<evidence type="ECO:0000313" key="2">
    <source>
        <dbReference type="EMBL" id="GAW09473.1"/>
    </source>
</evidence>
<protein>
    <submittedName>
        <fullName evidence="2">Uncharacterized protein</fullName>
    </submittedName>
</protein>
<dbReference type="EMBL" id="BDGU01001087">
    <property type="protein sequence ID" value="GAW09473.1"/>
    <property type="molecule type" value="Genomic_DNA"/>
</dbReference>
<evidence type="ECO:0000313" key="3">
    <source>
        <dbReference type="Proteomes" id="UP000188533"/>
    </source>
</evidence>
<dbReference type="AlphaFoldDB" id="A0A1Q3EQK0"/>
<proteinExistence type="predicted"/>
<organism evidence="2 3">
    <name type="scientific">Lentinula edodes</name>
    <name type="common">Shiitake mushroom</name>
    <name type="synonym">Lentinus edodes</name>
    <dbReference type="NCBI Taxonomy" id="5353"/>
    <lineage>
        <taxon>Eukaryota</taxon>
        <taxon>Fungi</taxon>
        <taxon>Dikarya</taxon>
        <taxon>Basidiomycota</taxon>
        <taxon>Agaricomycotina</taxon>
        <taxon>Agaricomycetes</taxon>
        <taxon>Agaricomycetidae</taxon>
        <taxon>Agaricales</taxon>
        <taxon>Marasmiineae</taxon>
        <taxon>Omphalotaceae</taxon>
        <taxon>Lentinula</taxon>
    </lineage>
</organism>
<evidence type="ECO:0000256" key="1">
    <source>
        <dbReference type="SAM" id="Phobius"/>
    </source>
</evidence>
<feature type="transmembrane region" description="Helical" evidence="1">
    <location>
        <begin position="67"/>
        <end position="86"/>
    </location>
</feature>
<dbReference type="Proteomes" id="UP000188533">
    <property type="component" value="Unassembled WGS sequence"/>
</dbReference>
<sequence>MEQTKNACMRSFDKQTLRKYEKSVSPALIELQDKAKADALNDVAASNILPSKRRRRRFDFGEVVDRFWAFLGGIALSTFLHGNFYYSLKTRSSSSNNVSPFRQISTKLRAPTKSSYNVWHLVILNPITVTSQLQYSHMSGIDYFLLSIRLRPTSNFKTAPQPFSFEGSLGRRHQSYHETFISCLLRIIILSWPESESNLIKLGPQ</sequence>
<keyword evidence="3" id="KW-1185">Reference proteome</keyword>
<reference evidence="2 3" key="2">
    <citation type="submission" date="2017-02" db="EMBL/GenBank/DDBJ databases">
        <title>A genome survey and senescence transcriptome analysis in Lentinula edodes.</title>
        <authorList>
            <person name="Sakamoto Y."/>
            <person name="Nakade K."/>
            <person name="Sato S."/>
            <person name="Yoshida Y."/>
            <person name="Miyazaki K."/>
            <person name="Natsume S."/>
            <person name="Konno N."/>
        </authorList>
    </citation>
    <scope>NUCLEOTIDE SEQUENCE [LARGE SCALE GENOMIC DNA]</scope>
    <source>
        <strain evidence="2 3">NBRC 111202</strain>
    </source>
</reference>
<reference evidence="2 3" key="1">
    <citation type="submission" date="2016-08" db="EMBL/GenBank/DDBJ databases">
        <authorList>
            <consortium name="Lentinula edodes genome sequencing consortium"/>
            <person name="Sakamoto Y."/>
            <person name="Nakade K."/>
            <person name="Sato S."/>
            <person name="Yoshida Y."/>
            <person name="Miyazaki K."/>
            <person name="Natsume S."/>
            <person name="Konno N."/>
        </authorList>
    </citation>
    <scope>NUCLEOTIDE SEQUENCE [LARGE SCALE GENOMIC DNA]</scope>
    <source>
        <strain evidence="2 3">NBRC 111202</strain>
    </source>
</reference>
<keyword evidence="1" id="KW-0472">Membrane</keyword>
<accession>A0A1Q3EQK0</accession>
<keyword evidence="1" id="KW-1133">Transmembrane helix</keyword>
<gene>
    <name evidence="2" type="ORF">LENED_011628</name>
</gene>